<name>A0ABN8RCV0_9CNID</name>
<protein>
    <submittedName>
        <fullName evidence="1">Uncharacterized protein</fullName>
    </submittedName>
</protein>
<proteinExistence type="predicted"/>
<keyword evidence="2" id="KW-1185">Reference proteome</keyword>
<organism evidence="1 2">
    <name type="scientific">Porites lobata</name>
    <dbReference type="NCBI Taxonomy" id="104759"/>
    <lineage>
        <taxon>Eukaryota</taxon>
        <taxon>Metazoa</taxon>
        <taxon>Cnidaria</taxon>
        <taxon>Anthozoa</taxon>
        <taxon>Hexacorallia</taxon>
        <taxon>Scleractinia</taxon>
        <taxon>Fungiina</taxon>
        <taxon>Poritidae</taxon>
        <taxon>Porites</taxon>
    </lineage>
</organism>
<dbReference type="Proteomes" id="UP001159405">
    <property type="component" value="Unassembled WGS sequence"/>
</dbReference>
<dbReference type="EMBL" id="CALNXK010000204">
    <property type="protein sequence ID" value="CAH3175734.1"/>
    <property type="molecule type" value="Genomic_DNA"/>
</dbReference>
<reference evidence="1 2" key="1">
    <citation type="submission" date="2022-05" db="EMBL/GenBank/DDBJ databases">
        <authorList>
            <consortium name="Genoscope - CEA"/>
            <person name="William W."/>
        </authorList>
    </citation>
    <scope>NUCLEOTIDE SEQUENCE [LARGE SCALE GENOMIC DNA]</scope>
</reference>
<comment type="caution">
    <text evidence="1">The sequence shown here is derived from an EMBL/GenBank/DDBJ whole genome shotgun (WGS) entry which is preliminary data.</text>
</comment>
<sequence>MAQKGESQKISRKKQRIKKKYKITTNQELQTVRESLKMKIQAKAQRIRRYVKRSKQFSQNQMFANDRKKFFRNLGKDQISVEKPPKKEATETFWRNILENDREHNQISRVDKEGGAEIC</sequence>
<evidence type="ECO:0000313" key="1">
    <source>
        <dbReference type="EMBL" id="CAH3175734.1"/>
    </source>
</evidence>
<evidence type="ECO:0000313" key="2">
    <source>
        <dbReference type="Proteomes" id="UP001159405"/>
    </source>
</evidence>
<gene>
    <name evidence="1" type="ORF">PLOB_00017229</name>
</gene>
<accession>A0ABN8RCV0</accession>